<dbReference type="AlphaFoldDB" id="A0A4R2N3E6"/>
<accession>A0A4R2N3E6</accession>
<sequence>MPPIRTLLRAGWACALGALAATAAHAQAPATLCSAPEVAVFNCHSRGKTASVCASPDLAPGKGTLQYRFGSPAQVELQYPSRPSAVAGHFFASATGFSGGGESRLRFRNGNTDYILYERTVRTRFDGKGNAPQSSTGLVVRQGGKLISQRTCTGSALLNLPANAIPEEDFDYDAIP</sequence>
<keyword evidence="1" id="KW-0732">Signal</keyword>
<feature type="signal peptide" evidence="1">
    <location>
        <begin position="1"/>
        <end position="26"/>
    </location>
</feature>
<evidence type="ECO:0000256" key="1">
    <source>
        <dbReference type="SAM" id="SignalP"/>
    </source>
</evidence>
<protein>
    <submittedName>
        <fullName evidence="2">Uncharacterized protein</fullName>
    </submittedName>
</protein>
<dbReference type="OrthoDB" id="8997932at2"/>
<evidence type="ECO:0000313" key="2">
    <source>
        <dbReference type="EMBL" id="TCP14640.1"/>
    </source>
</evidence>
<feature type="chain" id="PRO_5020348714" evidence="1">
    <location>
        <begin position="27"/>
        <end position="176"/>
    </location>
</feature>
<gene>
    <name evidence="2" type="ORF">EV674_12911</name>
</gene>
<organism evidence="2 3">
    <name type="scientific">Simplicispira metamorpha</name>
    <dbReference type="NCBI Taxonomy" id="80881"/>
    <lineage>
        <taxon>Bacteria</taxon>
        <taxon>Pseudomonadati</taxon>
        <taxon>Pseudomonadota</taxon>
        <taxon>Betaproteobacteria</taxon>
        <taxon>Burkholderiales</taxon>
        <taxon>Comamonadaceae</taxon>
        <taxon>Simplicispira</taxon>
    </lineage>
</organism>
<dbReference type="Proteomes" id="UP000295182">
    <property type="component" value="Unassembled WGS sequence"/>
</dbReference>
<comment type="caution">
    <text evidence="2">The sequence shown here is derived from an EMBL/GenBank/DDBJ whole genome shotgun (WGS) entry which is preliminary data.</text>
</comment>
<proteinExistence type="predicted"/>
<dbReference type="RefSeq" id="WP_119014210.1">
    <property type="nucleotide sequence ID" value="NZ_QXNC01000029.1"/>
</dbReference>
<keyword evidence="3" id="KW-1185">Reference proteome</keyword>
<name>A0A4R2N3E6_9BURK</name>
<reference evidence="2 3" key="1">
    <citation type="submission" date="2019-03" db="EMBL/GenBank/DDBJ databases">
        <title>Genomic Encyclopedia of Type Strains, Phase IV (KMG-IV): sequencing the most valuable type-strain genomes for metagenomic binning, comparative biology and taxonomic classification.</title>
        <authorList>
            <person name="Goeker M."/>
        </authorList>
    </citation>
    <scope>NUCLEOTIDE SEQUENCE [LARGE SCALE GENOMIC DNA]</scope>
    <source>
        <strain evidence="2 3">DSM 1837</strain>
    </source>
</reference>
<evidence type="ECO:0000313" key="3">
    <source>
        <dbReference type="Proteomes" id="UP000295182"/>
    </source>
</evidence>
<dbReference type="EMBL" id="SLXH01000029">
    <property type="protein sequence ID" value="TCP14640.1"/>
    <property type="molecule type" value="Genomic_DNA"/>
</dbReference>